<feature type="domain" description="PAC" evidence="8">
    <location>
        <begin position="1"/>
        <end position="52"/>
    </location>
</feature>
<evidence type="ECO:0000256" key="3">
    <source>
        <dbReference type="ARBA" id="ARBA00022553"/>
    </source>
</evidence>
<evidence type="ECO:0000256" key="6">
    <source>
        <dbReference type="SAM" id="Coils"/>
    </source>
</evidence>
<dbReference type="EC" id="2.7.13.3" evidence="2"/>
<dbReference type="SUPFAM" id="SSF55785">
    <property type="entry name" value="PYP-like sensor domain (PAS domain)"/>
    <property type="match status" value="3"/>
</dbReference>
<evidence type="ECO:0000259" key="8">
    <source>
        <dbReference type="PROSITE" id="PS50113"/>
    </source>
</evidence>
<keyword evidence="5" id="KW-0418">Kinase</keyword>
<dbReference type="SMART" id="SM00086">
    <property type="entry name" value="PAC"/>
    <property type="match status" value="3"/>
</dbReference>
<accession>A0A0F9CJV7</accession>
<proteinExistence type="predicted"/>
<dbReference type="InterPro" id="IPR000700">
    <property type="entry name" value="PAS-assoc_C"/>
</dbReference>
<dbReference type="InterPro" id="IPR013767">
    <property type="entry name" value="PAS_fold"/>
</dbReference>
<evidence type="ECO:0000256" key="5">
    <source>
        <dbReference type="ARBA" id="ARBA00022777"/>
    </source>
</evidence>
<feature type="domain" description="PAS" evidence="7">
    <location>
        <begin position="181"/>
        <end position="251"/>
    </location>
</feature>
<dbReference type="InterPro" id="IPR000014">
    <property type="entry name" value="PAS"/>
</dbReference>
<gene>
    <name evidence="9" type="ORF">LCGC14_2657980</name>
</gene>
<keyword evidence="4" id="KW-0808">Transferase</keyword>
<dbReference type="Gene3D" id="3.30.450.20">
    <property type="entry name" value="PAS domain"/>
    <property type="match status" value="3"/>
</dbReference>
<dbReference type="CDD" id="cd00130">
    <property type="entry name" value="PAS"/>
    <property type="match status" value="2"/>
</dbReference>
<dbReference type="InterPro" id="IPR035965">
    <property type="entry name" value="PAS-like_dom_sf"/>
</dbReference>
<dbReference type="NCBIfam" id="TIGR00229">
    <property type="entry name" value="sensory_box"/>
    <property type="match status" value="3"/>
</dbReference>
<name>A0A0F9CJV7_9ZZZZ</name>
<dbReference type="EMBL" id="LAZR01046275">
    <property type="protein sequence ID" value="KKK96916.1"/>
    <property type="molecule type" value="Genomic_DNA"/>
</dbReference>
<organism evidence="9">
    <name type="scientific">marine sediment metagenome</name>
    <dbReference type="NCBI Taxonomy" id="412755"/>
    <lineage>
        <taxon>unclassified sequences</taxon>
        <taxon>metagenomes</taxon>
        <taxon>ecological metagenomes</taxon>
    </lineage>
</organism>
<feature type="domain" description="PAC" evidence="8">
    <location>
        <begin position="256"/>
        <end position="308"/>
    </location>
</feature>
<dbReference type="SUPFAM" id="SSF47384">
    <property type="entry name" value="Homodimeric domain of signal transducing histidine kinase"/>
    <property type="match status" value="1"/>
</dbReference>
<dbReference type="PANTHER" id="PTHR43304">
    <property type="entry name" value="PHYTOCHROME-LIKE PROTEIN CPH1"/>
    <property type="match status" value="1"/>
</dbReference>
<feature type="coiled-coil region" evidence="6">
    <location>
        <begin position="292"/>
        <end position="319"/>
    </location>
</feature>
<evidence type="ECO:0000256" key="4">
    <source>
        <dbReference type="ARBA" id="ARBA00022679"/>
    </source>
</evidence>
<dbReference type="InterPro" id="IPR052162">
    <property type="entry name" value="Sensor_kinase/Photoreceptor"/>
</dbReference>
<feature type="domain" description="PAS" evidence="7">
    <location>
        <begin position="53"/>
        <end position="123"/>
    </location>
</feature>
<keyword evidence="3" id="KW-0597">Phosphoprotein</keyword>
<feature type="coiled-coil region" evidence="6">
    <location>
        <begin position="164"/>
        <end position="191"/>
    </location>
</feature>
<dbReference type="InterPro" id="IPR001610">
    <property type="entry name" value="PAC"/>
</dbReference>
<dbReference type="AlphaFoldDB" id="A0A0F9CJV7"/>
<dbReference type="PROSITE" id="PS50112">
    <property type="entry name" value="PAS"/>
    <property type="match status" value="2"/>
</dbReference>
<dbReference type="InterPro" id="IPR036097">
    <property type="entry name" value="HisK_dim/P_sf"/>
</dbReference>
<protein>
    <recommendedName>
        <fullName evidence="2">histidine kinase</fullName>
        <ecNumber evidence="2">2.7.13.3</ecNumber>
    </recommendedName>
</protein>
<feature type="non-terminal residue" evidence="9">
    <location>
        <position position="448"/>
    </location>
</feature>
<dbReference type="SMART" id="SM00091">
    <property type="entry name" value="PAS"/>
    <property type="match status" value="2"/>
</dbReference>
<dbReference type="PANTHER" id="PTHR43304:SF1">
    <property type="entry name" value="PAC DOMAIN-CONTAINING PROTEIN"/>
    <property type="match status" value="1"/>
</dbReference>
<dbReference type="GO" id="GO:0000155">
    <property type="term" value="F:phosphorelay sensor kinase activity"/>
    <property type="evidence" value="ECO:0007669"/>
    <property type="project" value="InterPro"/>
</dbReference>
<dbReference type="CDD" id="cd00082">
    <property type="entry name" value="HisKA"/>
    <property type="match status" value="1"/>
</dbReference>
<reference evidence="9" key="1">
    <citation type="journal article" date="2015" name="Nature">
        <title>Complex archaea that bridge the gap between prokaryotes and eukaryotes.</title>
        <authorList>
            <person name="Spang A."/>
            <person name="Saw J.H."/>
            <person name="Jorgensen S.L."/>
            <person name="Zaremba-Niedzwiedzka K."/>
            <person name="Martijn J."/>
            <person name="Lind A.E."/>
            <person name="van Eijk R."/>
            <person name="Schleper C."/>
            <person name="Guy L."/>
            <person name="Ettema T.J."/>
        </authorList>
    </citation>
    <scope>NUCLEOTIDE SEQUENCE</scope>
</reference>
<evidence type="ECO:0000313" key="9">
    <source>
        <dbReference type="EMBL" id="KKK96916.1"/>
    </source>
</evidence>
<dbReference type="GO" id="GO:0006355">
    <property type="term" value="P:regulation of DNA-templated transcription"/>
    <property type="evidence" value="ECO:0007669"/>
    <property type="project" value="InterPro"/>
</dbReference>
<evidence type="ECO:0000256" key="1">
    <source>
        <dbReference type="ARBA" id="ARBA00000085"/>
    </source>
</evidence>
<dbReference type="InterPro" id="IPR003661">
    <property type="entry name" value="HisK_dim/P_dom"/>
</dbReference>
<dbReference type="PROSITE" id="PS50113">
    <property type="entry name" value="PAC"/>
    <property type="match status" value="3"/>
</dbReference>
<dbReference type="Pfam" id="PF00989">
    <property type="entry name" value="PAS"/>
    <property type="match status" value="2"/>
</dbReference>
<comment type="catalytic activity">
    <reaction evidence="1">
        <text>ATP + protein L-histidine = ADP + protein N-phospho-L-histidine.</text>
        <dbReference type="EC" id="2.7.13.3"/>
    </reaction>
</comment>
<evidence type="ECO:0000256" key="2">
    <source>
        <dbReference type="ARBA" id="ARBA00012438"/>
    </source>
</evidence>
<sequence length="448" mass="52583">SNFAKMTTNKGKQLFLEGLIDLIYDTEGNKVGFFGLFRDITERIKAEQKLKESEKKYRDILSNIEEGYYEISLDGNFTFVSDFYCKVLGFSKEEVLGKNASLIFDEKSMKNYNRLFAQLYKTGISFPPSNIIEVSTTRGKKISFEGSADLIYDSEGNRVGFFGLARDVSERKHAEQKLKESEKKYRDILENMMEGYYEVDLRGNHTFMNDYYCKTIGYSKEELLGQNFRLRYNEKRSKEVYKLFNQLYKNEISPPLVYENQLITQSGEIIYYEALADLKYDSEGNKVGFFGLIRDITERKKAEEKLKESEHNLKERIKEINCLYGISKLIEKPLKSVDEIIQKTLDLIPPAWQFPNLTCARIIFNNTEFKTYNFKETKWKLSASTEINKKELSIEVYYLKNKHFLEEEEDLTKDIINRLKIIIEKKQAEDNLRQFISIVSHELRTPVT</sequence>
<comment type="caution">
    <text evidence="9">The sequence shown here is derived from an EMBL/GenBank/DDBJ whole genome shotgun (WGS) entry which is preliminary data.</text>
</comment>
<feature type="domain" description="PAC" evidence="8">
    <location>
        <begin position="128"/>
        <end position="180"/>
    </location>
</feature>
<keyword evidence="6" id="KW-0175">Coiled coil</keyword>
<evidence type="ECO:0000259" key="7">
    <source>
        <dbReference type="PROSITE" id="PS50112"/>
    </source>
</evidence>
<feature type="non-terminal residue" evidence="9">
    <location>
        <position position="1"/>
    </location>
</feature>